<keyword evidence="18" id="KW-0460">Magnesium</keyword>
<dbReference type="Gene3D" id="1.10.287.3610">
    <property type="match status" value="1"/>
</dbReference>
<sequence>MKRFKYAFQGLLVLFSKDKKFLIHIIFAVITIFLSIYLKINTVEWILILIAIGFVLTFEAINTALEYVVDLITDEYHDYAKKAKDTAAASVMLASVIALAIGLIVFLPYLIK</sequence>
<dbReference type="CDD" id="cd14265">
    <property type="entry name" value="UDPK_IM_like"/>
    <property type="match status" value="1"/>
</dbReference>
<dbReference type="GO" id="GO:0008654">
    <property type="term" value="P:phospholipid biosynthetic process"/>
    <property type="evidence" value="ECO:0007669"/>
    <property type="project" value="UniProtKB-KW"/>
</dbReference>
<feature type="binding site" evidence="17">
    <location>
        <begin position="75"/>
        <end position="77"/>
    </location>
    <ligand>
        <name>ATP</name>
        <dbReference type="ChEBI" id="CHEBI:30616"/>
    </ligand>
</feature>
<evidence type="ECO:0000256" key="5">
    <source>
        <dbReference type="ARBA" id="ARBA00022679"/>
    </source>
</evidence>
<dbReference type="Proteomes" id="UP000034455">
    <property type="component" value="Unassembled WGS sequence"/>
</dbReference>
<gene>
    <name evidence="20" type="ORF">UF66_0653</name>
</gene>
<dbReference type="RefSeq" id="WP_019469372.1">
    <property type="nucleotide sequence ID" value="NZ_LAKJ01000013.1"/>
</dbReference>
<dbReference type="InterPro" id="IPR033717">
    <property type="entry name" value="UDPK"/>
</dbReference>
<feature type="binding site" evidence="17">
    <location>
        <begin position="84"/>
        <end position="85"/>
    </location>
    <ligand>
        <name>ATP</name>
        <dbReference type="ChEBI" id="CHEBI:30616"/>
    </ligand>
</feature>
<keyword evidence="3" id="KW-1003">Cell membrane</keyword>
<dbReference type="PANTHER" id="PTHR34299:SF1">
    <property type="entry name" value="DIACYLGLYCEROL KINASE"/>
    <property type="match status" value="1"/>
</dbReference>
<evidence type="ECO:0000256" key="2">
    <source>
        <dbReference type="ARBA" id="ARBA00005967"/>
    </source>
</evidence>
<feature type="binding site" evidence="17">
    <location>
        <position position="6"/>
    </location>
    <ligand>
        <name>ATP</name>
        <dbReference type="ChEBI" id="CHEBI:30616"/>
    </ligand>
</feature>
<evidence type="ECO:0000256" key="11">
    <source>
        <dbReference type="ARBA" id="ARBA00023098"/>
    </source>
</evidence>
<keyword evidence="7 17" id="KW-0547">Nucleotide-binding</keyword>
<keyword evidence="4" id="KW-0444">Lipid biosynthesis</keyword>
<organism evidence="20 21">
    <name type="scientific">Staphylococcus cohnii subsp. cohnii</name>
    <dbReference type="NCBI Taxonomy" id="74704"/>
    <lineage>
        <taxon>Bacteria</taxon>
        <taxon>Bacillati</taxon>
        <taxon>Bacillota</taxon>
        <taxon>Bacilli</taxon>
        <taxon>Bacillales</taxon>
        <taxon>Staphylococcaceae</taxon>
        <taxon>Staphylococcus</taxon>
        <taxon>Staphylococcus cohnii species complex</taxon>
    </lineage>
</organism>
<evidence type="ECO:0000256" key="4">
    <source>
        <dbReference type="ARBA" id="ARBA00022516"/>
    </source>
</evidence>
<evidence type="ECO:0000256" key="17">
    <source>
        <dbReference type="PIRSR" id="PIRSR600829-3"/>
    </source>
</evidence>
<evidence type="ECO:0000256" key="6">
    <source>
        <dbReference type="ARBA" id="ARBA00022692"/>
    </source>
</evidence>
<keyword evidence="12 19" id="KW-0472">Membrane</keyword>
<evidence type="ECO:0000256" key="3">
    <source>
        <dbReference type="ARBA" id="ARBA00022475"/>
    </source>
</evidence>
<dbReference type="PATRIC" id="fig|74704.6.peg.667"/>
<keyword evidence="11" id="KW-0443">Lipid metabolism</keyword>
<accession>A0A0M2NV58</accession>
<dbReference type="PANTHER" id="PTHR34299">
    <property type="entry name" value="DIACYLGLYCEROL KINASE"/>
    <property type="match status" value="1"/>
</dbReference>
<comment type="cofactor">
    <cofactor evidence="18">
        <name>Mg(2+)</name>
        <dbReference type="ChEBI" id="CHEBI:18420"/>
    </cofactor>
    <text evidence="18">Mn(2+), Zn(2+), Cd(2+) and Co(2+) support activity to lesser extents.</text>
</comment>
<feature type="binding site" evidence="17">
    <location>
        <position position="66"/>
    </location>
    <ligand>
        <name>ATP</name>
        <dbReference type="ChEBI" id="CHEBI:30616"/>
    </ligand>
</feature>
<dbReference type="InterPro" id="IPR000829">
    <property type="entry name" value="DAGK"/>
</dbReference>
<keyword evidence="9 17" id="KW-0067">ATP-binding</keyword>
<evidence type="ECO:0000256" key="7">
    <source>
        <dbReference type="ARBA" id="ARBA00022741"/>
    </source>
</evidence>
<keyword evidence="5" id="KW-0808">Transferase</keyword>
<dbReference type="InterPro" id="IPR036945">
    <property type="entry name" value="DAGK_sf"/>
</dbReference>
<evidence type="ECO:0000256" key="10">
    <source>
        <dbReference type="ARBA" id="ARBA00022989"/>
    </source>
</evidence>
<dbReference type="GO" id="GO:0016301">
    <property type="term" value="F:kinase activity"/>
    <property type="evidence" value="ECO:0007669"/>
    <property type="project" value="UniProtKB-KW"/>
</dbReference>
<evidence type="ECO:0000256" key="1">
    <source>
        <dbReference type="ARBA" id="ARBA00004651"/>
    </source>
</evidence>
<feature type="binding site" evidence="18">
    <location>
        <position position="66"/>
    </location>
    <ligand>
        <name>a divalent metal cation</name>
        <dbReference type="ChEBI" id="CHEBI:60240"/>
    </ligand>
</feature>
<feature type="binding site" evidence="16">
    <location>
        <position position="59"/>
    </location>
    <ligand>
        <name>substrate</name>
    </ligand>
</feature>
<evidence type="ECO:0000313" key="21">
    <source>
        <dbReference type="Proteomes" id="UP000034455"/>
    </source>
</evidence>
<comment type="similarity">
    <text evidence="2">Belongs to the bacterial diacylglycerol kinase family.</text>
</comment>
<comment type="caution">
    <text evidence="20">The sequence shown here is derived from an EMBL/GenBank/DDBJ whole genome shotgun (WGS) entry which is preliminary data.</text>
</comment>
<evidence type="ECO:0000256" key="8">
    <source>
        <dbReference type="ARBA" id="ARBA00022777"/>
    </source>
</evidence>
<keyword evidence="18" id="KW-0479">Metal-binding</keyword>
<keyword evidence="6 19" id="KW-0812">Transmembrane</keyword>
<keyword evidence="10 19" id="KW-1133">Transmembrane helix</keyword>
<feature type="transmembrane region" description="Helical" evidence="19">
    <location>
        <begin position="46"/>
        <end position="65"/>
    </location>
</feature>
<evidence type="ECO:0000256" key="12">
    <source>
        <dbReference type="ARBA" id="ARBA00023136"/>
    </source>
</evidence>
<evidence type="ECO:0000256" key="14">
    <source>
        <dbReference type="ARBA" id="ARBA00023264"/>
    </source>
</evidence>
<dbReference type="Pfam" id="PF01219">
    <property type="entry name" value="DAGK_prokar"/>
    <property type="match status" value="1"/>
</dbReference>
<evidence type="ECO:0000256" key="16">
    <source>
        <dbReference type="PIRSR" id="PIRSR600829-2"/>
    </source>
</evidence>
<keyword evidence="13" id="KW-0594">Phospholipid biosynthesis</keyword>
<dbReference type="PROSITE" id="PS01069">
    <property type="entry name" value="DAGK_PROKAR"/>
    <property type="match status" value="1"/>
</dbReference>
<evidence type="ECO:0000256" key="18">
    <source>
        <dbReference type="PIRSR" id="PIRSR600829-4"/>
    </source>
</evidence>
<keyword evidence="14" id="KW-1208">Phospholipid metabolism</keyword>
<comment type="subcellular location">
    <subcellularLocation>
        <location evidence="1">Cell membrane</location>
        <topology evidence="1">Multi-pass membrane protein</topology>
    </subcellularLocation>
</comment>
<name>A0A0M2NV58_STACC</name>
<feature type="transmembrane region" description="Helical" evidence="19">
    <location>
        <begin position="86"/>
        <end position="111"/>
    </location>
</feature>
<dbReference type="EMBL" id="LAKJ01000013">
    <property type="protein sequence ID" value="KKI63606.1"/>
    <property type="molecule type" value="Genomic_DNA"/>
</dbReference>
<evidence type="ECO:0000256" key="13">
    <source>
        <dbReference type="ARBA" id="ARBA00023209"/>
    </source>
</evidence>
<dbReference type="GO" id="GO:0005886">
    <property type="term" value="C:plasma membrane"/>
    <property type="evidence" value="ECO:0007669"/>
    <property type="project" value="UniProtKB-SubCell"/>
</dbReference>
<feature type="transmembrane region" description="Helical" evidence="19">
    <location>
        <begin position="21"/>
        <end position="40"/>
    </location>
</feature>
<protein>
    <submittedName>
        <fullName evidence="20">Diacylglycerol kinase</fullName>
    </submittedName>
</protein>
<reference evidence="20 21" key="1">
    <citation type="submission" date="2015-03" db="EMBL/GenBank/DDBJ databases">
        <title>Genome Assembly of Staphylococcus cohnii subsp. cohnii strain G22B2.</title>
        <authorList>
            <person name="Nair G."/>
            <person name="Kaur G."/>
            <person name="Khatri I."/>
            <person name="Singh N.K."/>
            <person name="Sathyabama S."/>
            <person name="Maurya S.K."/>
            <person name="Subramanian S."/>
            <person name="Agrewala J.N."/>
            <person name="Mayilraj S."/>
        </authorList>
    </citation>
    <scope>NUCLEOTIDE SEQUENCE [LARGE SCALE GENOMIC DNA]</scope>
    <source>
        <strain evidence="20 21">G22B2</strain>
    </source>
</reference>
<evidence type="ECO:0000313" key="20">
    <source>
        <dbReference type="EMBL" id="KKI63606.1"/>
    </source>
</evidence>
<dbReference type="GO" id="GO:0046872">
    <property type="term" value="F:metal ion binding"/>
    <property type="evidence" value="ECO:0007669"/>
    <property type="project" value="UniProtKB-KW"/>
</dbReference>
<proteinExistence type="inferred from homology"/>
<keyword evidence="8 20" id="KW-0418">Kinase</keyword>
<evidence type="ECO:0000256" key="9">
    <source>
        <dbReference type="ARBA" id="ARBA00022840"/>
    </source>
</evidence>
<evidence type="ECO:0000256" key="19">
    <source>
        <dbReference type="SAM" id="Phobius"/>
    </source>
</evidence>
<dbReference type="AlphaFoldDB" id="A0A0M2NV58"/>
<feature type="active site" description="Proton acceptor" evidence="15">
    <location>
        <position position="59"/>
    </location>
</feature>
<dbReference type="GO" id="GO:0005524">
    <property type="term" value="F:ATP binding"/>
    <property type="evidence" value="ECO:0007669"/>
    <property type="project" value="UniProtKB-KW"/>
</dbReference>
<evidence type="ECO:0000256" key="15">
    <source>
        <dbReference type="PIRSR" id="PIRSR600829-1"/>
    </source>
</evidence>